<evidence type="ECO:0000313" key="4">
    <source>
        <dbReference type="Proteomes" id="UP001498398"/>
    </source>
</evidence>
<reference evidence="3 4" key="1">
    <citation type="submission" date="2024-01" db="EMBL/GenBank/DDBJ databases">
        <title>A draft genome for the cacao thread blight pathogen Marasmiellus scandens.</title>
        <authorList>
            <person name="Baruah I.K."/>
            <person name="Leung J."/>
            <person name="Bukari Y."/>
            <person name="Amoako-Attah I."/>
            <person name="Meinhardt L.W."/>
            <person name="Bailey B.A."/>
            <person name="Cohen S.P."/>
        </authorList>
    </citation>
    <scope>NUCLEOTIDE SEQUENCE [LARGE SCALE GENOMIC DNA]</scope>
    <source>
        <strain evidence="3 4">GH-19</strain>
    </source>
</reference>
<accession>A0ABR1IP37</accession>
<proteinExistence type="predicted"/>
<keyword evidence="2" id="KW-0812">Transmembrane</keyword>
<name>A0ABR1IP37_9AGAR</name>
<evidence type="ECO:0000313" key="3">
    <source>
        <dbReference type="EMBL" id="KAK7437696.1"/>
    </source>
</evidence>
<keyword evidence="4" id="KW-1185">Reference proteome</keyword>
<evidence type="ECO:0000256" key="2">
    <source>
        <dbReference type="SAM" id="Phobius"/>
    </source>
</evidence>
<organism evidence="3 4">
    <name type="scientific">Marasmiellus scandens</name>
    <dbReference type="NCBI Taxonomy" id="2682957"/>
    <lineage>
        <taxon>Eukaryota</taxon>
        <taxon>Fungi</taxon>
        <taxon>Dikarya</taxon>
        <taxon>Basidiomycota</taxon>
        <taxon>Agaricomycotina</taxon>
        <taxon>Agaricomycetes</taxon>
        <taxon>Agaricomycetidae</taxon>
        <taxon>Agaricales</taxon>
        <taxon>Marasmiineae</taxon>
        <taxon>Omphalotaceae</taxon>
        <taxon>Marasmiellus</taxon>
    </lineage>
</organism>
<dbReference type="EMBL" id="JBANRG010000083">
    <property type="protein sequence ID" value="KAK7437696.1"/>
    <property type="molecule type" value="Genomic_DNA"/>
</dbReference>
<keyword evidence="2" id="KW-0472">Membrane</keyword>
<protein>
    <submittedName>
        <fullName evidence="3">Uncharacterized protein</fullName>
    </submittedName>
</protein>
<evidence type="ECO:0000256" key="1">
    <source>
        <dbReference type="SAM" id="MobiDB-lite"/>
    </source>
</evidence>
<sequence>MPRLFTTFNAQVAAVTSTSSMNSSAHDAESEPIATTATITESMSSSTYDQNSSPRSNALKITGGTIGGVAFLSILFVLAFLLWRQSMKRRGFSGTVEPFQISSFVSRSTAVVDNENFSITDNEQEDAVTSRNTKIPVPLTSHTSKKMMASHQRRKAAGIEHIDVDIQNRDSTLPSIISPVPSGRQEEAKVIRHLDSGIRVLQTSSEHSNGRQGSHLAGEATIELPPEYSFA</sequence>
<feature type="compositionally biased region" description="Polar residues" evidence="1">
    <location>
        <begin position="203"/>
        <end position="212"/>
    </location>
</feature>
<feature type="transmembrane region" description="Helical" evidence="2">
    <location>
        <begin position="61"/>
        <end position="83"/>
    </location>
</feature>
<gene>
    <name evidence="3" type="ORF">VKT23_018412</name>
</gene>
<dbReference type="Proteomes" id="UP001498398">
    <property type="component" value="Unassembled WGS sequence"/>
</dbReference>
<keyword evidence="2" id="KW-1133">Transmembrane helix</keyword>
<feature type="region of interest" description="Disordered" evidence="1">
    <location>
        <begin position="203"/>
        <end position="231"/>
    </location>
</feature>
<comment type="caution">
    <text evidence="3">The sequence shown here is derived from an EMBL/GenBank/DDBJ whole genome shotgun (WGS) entry which is preliminary data.</text>
</comment>